<keyword evidence="5" id="KW-0007">Acetylation</keyword>
<keyword evidence="4" id="KW-0677">Repeat</keyword>
<gene>
    <name evidence="10" type="ORF">PLEPLA_LOCUS10752</name>
</gene>
<dbReference type="AlphaFoldDB" id="A0A9N7U326"/>
<dbReference type="GO" id="GO:0051537">
    <property type="term" value="F:2 iron, 2 sulfur cluster binding"/>
    <property type="evidence" value="ECO:0007669"/>
    <property type="project" value="UniProtKB-KW"/>
</dbReference>
<dbReference type="Pfam" id="PF22543">
    <property type="entry name" value="Rieske_4"/>
    <property type="match status" value="1"/>
</dbReference>
<keyword evidence="2" id="KW-0001">2Fe-2S</keyword>
<dbReference type="EMBL" id="CADEAL010000613">
    <property type="protein sequence ID" value="CAB1422834.1"/>
    <property type="molecule type" value="Genomic_DNA"/>
</dbReference>
<proteinExistence type="predicted"/>
<comment type="caution">
    <text evidence="10">The sequence shown here is derived from an EMBL/GenBank/DDBJ whole genome shotgun (WGS) entry which is preliminary data.</text>
</comment>
<evidence type="ECO:0000256" key="2">
    <source>
        <dbReference type="ARBA" id="ARBA00022714"/>
    </source>
</evidence>
<feature type="domain" description="Rieske" evidence="9">
    <location>
        <begin position="50"/>
        <end position="149"/>
    </location>
</feature>
<dbReference type="FunFam" id="2.102.10.10:FF:000009">
    <property type="entry name" value="Rieske Fe-S domain containing"/>
    <property type="match status" value="1"/>
</dbReference>
<dbReference type="CDD" id="cd03467">
    <property type="entry name" value="Rieske"/>
    <property type="match status" value="1"/>
</dbReference>
<keyword evidence="3" id="KW-0479">Metal-binding</keyword>
<dbReference type="InterPro" id="IPR054716">
    <property type="entry name" value="Sol_Rieske_ferrdox_dom"/>
</dbReference>
<keyword evidence="1" id="KW-0597">Phosphoprotein</keyword>
<sequence length="198" mass="22052">MKKAPHPPPLTHNAGLSDQLFSLNGAEETRLLSFKSLTAMGEKEQSTGGPHFVGTKDELIAARRSFRTLEGRDILIVYQQGVFYALDSYCYHAGAMLQNGDIEEIDGKLCIICPNHKYKISLAQGEGIYKGTDPRQKPPVARWYSKGVKQRTHMVTETDGKVYVQLSEATGWIDSDYYQGEKGKVERAKARAAEKEPS</sequence>
<evidence type="ECO:0000256" key="5">
    <source>
        <dbReference type="ARBA" id="ARBA00022990"/>
    </source>
</evidence>
<dbReference type="InterPro" id="IPR017941">
    <property type="entry name" value="Rieske_2Fe-2S"/>
</dbReference>
<reference evidence="10" key="1">
    <citation type="submission" date="2020-03" db="EMBL/GenBank/DDBJ databases">
        <authorList>
            <person name="Weist P."/>
        </authorList>
    </citation>
    <scope>NUCLEOTIDE SEQUENCE</scope>
</reference>
<evidence type="ECO:0000313" key="11">
    <source>
        <dbReference type="Proteomes" id="UP001153269"/>
    </source>
</evidence>
<dbReference type="PANTHER" id="PTHR21496:SF18">
    <property type="entry name" value="RIESKE DOMAIN-CONTAINING PROTEIN"/>
    <property type="match status" value="1"/>
</dbReference>
<evidence type="ECO:0000256" key="1">
    <source>
        <dbReference type="ARBA" id="ARBA00022553"/>
    </source>
</evidence>
<dbReference type="Gene3D" id="2.102.10.10">
    <property type="entry name" value="Rieske [2Fe-2S] iron-sulphur domain"/>
    <property type="match status" value="1"/>
</dbReference>
<dbReference type="SUPFAM" id="SSF50022">
    <property type="entry name" value="ISP domain"/>
    <property type="match status" value="1"/>
</dbReference>
<dbReference type="GO" id="GO:0046872">
    <property type="term" value="F:metal ion binding"/>
    <property type="evidence" value="ECO:0007669"/>
    <property type="project" value="UniProtKB-KW"/>
</dbReference>
<evidence type="ECO:0000256" key="8">
    <source>
        <dbReference type="ARBA" id="ARBA00071952"/>
    </source>
</evidence>
<organism evidence="10 11">
    <name type="scientific">Pleuronectes platessa</name>
    <name type="common">European plaice</name>
    <dbReference type="NCBI Taxonomy" id="8262"/>
    <lineage>
        <taxon>Eukaryota</taxon>
        <taxon>Metazoa</taxon>
        <taxon>Chordata</taxon>
        <taxon>Craniata</taxon>
        <taxon>Vertebrata</taxon>
        <taxon>Euteleostomi</taxon>
        <taxon>Actinopterygii</taxon>
        <taxon>Neopterygii</taxon>
        <taxon>Teleostei</taxon>
        <taxon>Neoteleostei</taxon>
        <taxon>Acanthomorphata</taxon>
        <taxon>Carangaria</taxon>
        <taxon>Pleuronectiformes</taxon>
        <taxon>Pleuronectoidei</taxon>
        <taxon>Pleuronectidae</taxon>
        <taxon>Pleuronectes</taxon>
    </lineage>
</organism>
<dbReference type="InterPro" id="IPR036922">
    <property type="entry name" value="Rieske_2Fe-2S_sf"/>
</dbReference>
<keyword evidence="11" id="KW-1185">Reference proteome</keyword>
<evidence type="ECO:0000256" key="6">
    <source>
        <dbReference type="ARBA" id="ARBA00023004"/>
    </source>
</evidence>
<dbReference type="PROSITE" id="PS51296">
    <property type="entry name" value="RIESKE"/>
    <property type="match status" value="1"/>
</dbReference>
<keyword evidence="7" id="KW-0411">Iron-sulfur</keyword>
<evidence type="ECO:0000313" key="10">
    <source>
        <dbReference type="EMBL" id="CAB1422834.1"/>
    </source>
</evidence>
<evidence type="ECO:0000256" key="3">
    <source>
        <dbReference type="ARBA" id="ARBA00022723"/>
    </source>
</evidence>
<dbReference type="Proteomes" id="UP001153269">
    <property type="component" value="Unassembled WGS sequence"/>
</dbReference>
<evidence type="ECO:0000256" key="7">
    <source>
        <dbReference type="ARBA" id="ARBA00023014"/>
    </source>
</evidence>
<protein>
    <recommendedName>
        <fullName evidence="8 9">Rieske domain-containing protein</fullName>
    </recommendedName>
</protein>
<keyword evidence="6" id="KW-0408">Iron</keyword>
<name>A0A9N7U326_PLEPL</name>
<dbReference type="PANTHER" id="PTHR21496">
    <property type="entry name" value="FERREDOXIN-RELATED"/>
    <property type="match status" value="1"/>
</dbReference>
<evidence type="ECO:0000256" key="4">
    <source>
        <dbReference type="ARBA" id="ARBA00022737"/>
    </source>
</evidence>
<evidence type="ECO:0000259" key="9">
    <source>
        <dbReference type="PROSITE" id="PS51296"/>
    </source>
</evidence>
<accession>A0A9N7U326</accession>